<proteinExistence type="predicted"/>
<comment type="caution">
    <text evidence="2">The sequence shown here is derived from an EMBL/GenBank/DDBJ whole genome shotgun (WGS) entry which is preliminary data.</text>
</comment>
<reference evidence="2 3" key="1">
    <citation type="journal article" date="2018" name="IMA Fungus">
        <title>IMA Genome-F 10: Nine draft genome sequences of Claviceps purpurea s.lat., including C. arundinis, C. humidiphila, and C. cf. spartinae, pseudomolecules for the pitch canker pathogen Fusarium circinatum, draft genome of Davidsoniella eucalypti, Grosmannia galeiformis, Quambalaria eucalypti, and Teratosphaeria destructans.</title>
        <authorList>
            <person name="Wingfield B.D."/>
            <person name="Liu M."/>
            <person name="Nguyen H.D."/>
            <person name="Lane F.A."/>
            <person name="Morgan S.W."/>
            <person name="De Vos L."/>
            <person name="Wilken P.M."/>
            <person name="Duong T.A."/>
            <person name="Aylward J."/>
            <person name="Coetzee M.P."/>
            <person name="Dadej K."/>
            <person name="De Beer Z.W."/>
            <person name="Findlay W."/>
            <person name="Havenga M."/>
            <person name="Kolarik M."/>
            <person name="Menzies J.G."/>
            <person name="Naidoo K."/>
            <person name="Pochopski O."/>
            <person name="Shoukouhi P."/>
            <person name="Santana Q.C."/>
            <person name="Seifert K.A."/>
            <person name="Soal N."/>
            <person name="Steenkamp E.T."/>
            <person name="Tatham C.T."/>
            <person name="van der Nest M.A."/>
            <person name="Wingfield M.J."/>
        </authorList>
    </citation>
    <scope>NUCLEOTIDE SEQUENCE [LARGE SCALE GENOMIC DNA]</scope>
    <source>
        <strain evidence="2">CMW44962</strain>
    </source>
</reference>
<dbReference type="EMBL" id="RIBY02002212">
    <property type="protein sequence ID" value="KAH9822721.1"/>
    <property type="molecule type" value="Genomic_DNA"/>
</dbReference>
<reference evidence="2 3" key="2">
    <citation type="journal article" date="2021" name="Curr. Genet.">
        <title>Genetic response to nitrogen starvation in the aggressive Eucalyptus foliar pathogen Teratosphaeria destructans.</title>
        <authorList>
            <person name="Havenga M."/>
            <person name="Wingfield B.D."/>
            <person name="Wingfield M.J."/>
            <person name="Dreyer L.L."/>
            <person name="Roets F."/>
            <person name="Aylward J."/>
        </authorList>
    </citation>
    <scope>NUCLEOTIDE SEQUENCE [LARGE SCALE GENOMIC DNA]</scope>
    <source>
        <strain evidence="2">CMW44962</strain>
    </source>
</reference>
<keyword evidence="3" id="KW-1185">Reference proteome</keyword>
<feature type="compositionally biased region" description="Polar residues" evidence="1">
    <location>
        <begin position="447"/>
        <end position="456"/>
    </location>
</feature>
<organism evidence="2 3">
    <name type="scientific">Teratosphaeria destructans</name>
    <dbReference type="NCBI Taxonomy" id="418781"/>
    <lineage>
        <taxon>Eukaryota</taxon>
        <taxon>Fungi</taxon>
        <taxon>Dikarya</taxon>
        <taxon>Ascomycota</taxon>
        <taxon>Pezizomycotina</taxon>
        <taxon>Dothideomycetes</taxon>
        <taxon>Dothideomycetidae</taxon>
        <taxon>Mycosphaerellales</taxon>
        <taxon>Teratosphaeriaceae</taxon>
        <taxon>Teratosphaeria</taxon>
    </lineage>
</organism>
<protein>
    <submittedName>
        <fullName evidence="2">Uncharacterized protein</fullName>
    </submittedName>
</protein>
<feature type="compositionally biased region" description="Basic and acidic residues" evidence="1">
    <location>
        <begin position="457"/>
        <end position="469"/>
    </location>
</feature>
<dbReference type="AlphaFoldDB" id="A0A9W7SLI9"/>
<evidence type="ECO:0000313" key="2">
    <source>
        <dbReference type="EMBL" id="KAH9822721.1"/>
    </source>
</evidence>
<evidence type="ECO:0000313" key="3">
    <source>
        <dbReference type="Proteomes" id="UP001138500"/>
    </source>
</evidence>
<dbReference type="Proteomes" id="UP001138500">
    <property type="component" value="Unassembled WGS sequence"/>
</dbReference>
<feature type="compositionally biased region" description="Low complexity" evidence="1">
    <location>
        <begin position="127"/>
        <end position="143"/>
    </location>
</feature>
<feature type="region of interest" description="Disordered" evidence="1">
    <location>
        <begin position="400"/>
        <end position="491"/>
    </location>
</feature>
<name>A0A9W7SLI9_9PEZI</name>
<feature type="region of interest" description="Disordered" evidence="1">
    <location>
        <begin position="44"/>
        <end position="185"/>
    </location>
</feature>
<sequence length="521" mass="57765">MSSREFCDIAASINRRLLDYIELLHSRSVTDSATLPSNLRIEQASLDGEIGKDHSPEEREDDVPDVLESAVEQPVGDREQNATVESQLDVDRPDKGSPAGLRPISQKHRLAKKPPMIPASGMPTPPQSASASALSSARQSQLPPKQASPSTEVKAARPDSPTLADGVPEPADSHTRPGDKTASVDSEAGTAHLENVYAGSEAAAAIPKYSRYRPRTLPEHTPAKPSSTATHMRNFSLPLSTAPTLWQRHHSHYHSCCERPSCYHKRMTWLLSSSRFDERMAEFWQLFREIEAVILAWGATSTERPQIVKGLDIAAHALLNQAQEVERECRVVKHGVAMPMQSTARAIEAMEKLIFDGLIHSLQELERSSKRAEDMLMTIEPWRSRILTAGHTRAVRFERSTGLLSSRPNPSNELRQAPMNRTPGSMPAQNARQAAVRLQRSLPALNTRVTTETPGESNDKPHQQDDKPRLQVSFMDIDDDDGDDKPKKSVKSKASLFSLKQRFWSKGEGEEKALRGNVFKS</sequence>
<evidence type="ECO:0000256" key="1">
    <source>
        <dbReference type="SAM" id="MobiDB-lite"/>
    </source>
</evidence>
<feature type="compositionally biased region" description="Polar residues" evidence="1">
    <location>
        <begin position="402"/>
        <end position="414"/>
    </location>
</feature>
<gene>
    <name evidence="2" type="ORF">Tdes44962_MAKER04690</name>
</gene>
<dbReference type="OrthoDB" id="10511426at2759"/>
<accession>A0A9W7SLI9</accession>